<evidence type="ECO:0000313" key="3">
    <source>
        <dbReference type="Proteomes" id="UP001367508"/>
    </source>
</evidence>
<feature type="region of interest" description="Disordered" evidence="1">
    <location>
        <begin position="1"/>
        <end position="48"/>
    </location>
</feature>
<comment type="caution">
    <text evidence="2">The sequence shown here is derived from an EMBL/GenBank/DDBJ whole genome shotgun (WGS) entry which is preliminary data.</text>
</comment>
<evidence type="ECO:0000256" key="1">
    <source>
        <dbReference type="SAM" id="MobiDB-lite"/>
    </source>
</evidence>
<feature type="region of interest" description="Disordered" evidence="1">
    <location>
        <begin position="108"/>
        <end position="129"/>
    </location>
</feature>
<dbReference type="AlphaFoldDB" id="A0AAN9LKE7"/>
<organism evidence="2 3">
    <name type="scientific">Canavalia gladiata</name>
    <name type="common">Sword bean</name>
    <name type="synonym">Dolichos gladiatus</name>
    <dbReference type="NCBI Taxonomy" id="3824"/>
    <lineage>
        <taxon>Eukaryota</taxon>
        <taxon>Viridiplantae</taxon>
        <taxon>Streptophyta</taxon>
        <taxon>Embryophyta</taxon>
        <taxon>Tracheophyta</taxon>
        <taxon>Spermatophyta</taxon>
        <taxon>Magnoliopsida</taxon>
        <taxon>eudicotyledons</taxon>
        <taxon>Gunneridae</taxon>
        <taxon>Pentapetalae</taxon>
        <taxon>rosids</taxon>
        <taxon>fabids</taxon>
        <taxon>Fabales</taxon>
        <taxon>Fabaceae</taxon>
        <taxon>Papilionoideae</taxon>
        <taxon>50 kb inversion clade</taxon>
        <taxon>NPAAA clade</taxon>
        <taxon>indigoferoid/millettioid clade</taxon>
        <taxon>Phaseoleae</taxon>
        <taxon>Canavalia</taxon>
    </lineage>
</organism>
<dbReference type="PANTHER" id="PTHR35123">
    <property type="entry name" value="OS07G0633900 PROTEIN-RELATED"/>
    <property type="match status" value="1"/>
</dbReference>
<proteinExistence type="predicted"/>
<reference evidence="2 3" key="1">
    <citation type="submission" date="2024-01" db="EMBL/GenBank/DDBJ databases">
        <title>The genomes of 5 underutilized Papilionoideae crops provide insights into root nodulation and disease resistanc.</title>
        <authorList>
            <person name="Jiang F."/>
        </authorList>
    </citation>
    <scope>NUCLEOTIDE SEQUENCE [LARGE SCALE GENOMIC DNA]</scope>
    <source>
        <strain evidence="2">LVBAO_FW01</strain>
        <tissue evidence="2">Leaves</tissue>
    </source>
</reference>
<protein>
    <submittedName>
        <fullName evidence="2">Uncharacterized protein</fullName>
    </submittedName>
</protein>
<feature type="compositionally biased region" description="Basic residues" evidence="1">
    <location>
        <begin position="35"/>
        <end position="48"/>
    </location>
</feature>
<gene>
    <name evidence="2" type="ORF">VNO77_18218</name>
</gene>
<keyword evidence="3" id="KW-1185">Reference proteome</keyword>
<evidence type="ECO:0000313" key="2">
    <source>
        <dbReference type="EMBL" id="KAK7337635.1"/>
    </source>
</evidence>
<dbReference type="Proteomes" id="UP001367508">
    <property type="component" value="Unassembled WGS sequence"/>
</dbReference>
<accession>A0AAN9LKE7</accession>
<dbReference type="EMBL" id="JAYMYQ010000004">
    <property type="protein sequence ID" value="KAK7337635.1"/>
    <property type="molecule type" value="Genomic_DNA"/>
</dbReference>
<dbReference type="PANTHER" id="PTHR35123:SF2">
    <property type="entry name" value="UBIQUITIN CARBOXYL-TERMINAL HYDROLASE-LIKE PROTEIN"/>
    <property type="match status" value="1"/>
</dbReference>
<sequence>MSGSSDEEISNADRDGYKGGGSDGDEDDDSEIGKRERRRTGSGIGKAKKVVVHQFTKAKNKLRRIRSRKALLPSPSSNAKTMGCSGKIKIIRGGRSGRGCRFCFSRPKVLESPNESPPSDPNDPNFTPAMLRTLIDKNDFYSKQCNPHLD</sequence>
<name>A0AAN9LKE7_CANGL</name>
<feature type="compositionally biased region" description="Acidic residues" evidence="1">
    <location>
        <begin position="1"/>
        <end position="10"/>
    </location>
</feature>